<keyword evidence="1" id="KW-0812">Transmembrane</keyword>
<keyword evidence="1" id="KW-1133">Transmembrane helix</keyword>
<accession>A0A2P5HV57</accession>
<protein>
    <submittedName>
        <fullName evidence="2">Uncharacterized protein</fullName>
    </submittedName>
</protein>
<organism evidence="2 3">
    <name type="scientific">Diaporthe helianthi</name>
    <dbReference type="NCBI Taxonomy" id="158607"/>
    <lineage>
        <taxon>Eukaryota</taxon>
        <taxon>Fungi</taxon>
        <taxon>Dikarya</taxon>
        <taxon>Ascomycota</taxon>
        <taxon>Pezizomycotina</taxon>
        <taxon>Sordariomycetes</taxon>
        <taxon>Sordariomycetidae</taxon>
        <taxon>Diaporthales</taxon>
        <taxon>Diaporthaceae</taxon>
        <taxon>Diaporthe</taxon>
    </lineage>
</organism>
<dbReference type="AlphaFoldDB" id="A0A2P5HV57"/>
<proteinExistence type="predicted"/>
<dbReference type="Proteomes" id="UP000094444">
    <property type="component" value="Unassembled WGS sequence"/>
</dbReference>
<feature type="transmembrane region" description="Helical" evidence="1">
    <location>
        <begin position="395"/>
        <end position="417"/>
    </location>
</feature>
<feature type="transmembrane region" description="Helical" evidence="1">
    <location>
        <begin position="241"/>
        <end position="263"/>
    </location>
</feature>
<evidence type="ECO:0000313" key="3">
    <source>
        <dbReference type="Proteomes" id="UP000094444"/>
    </source>
</evidence>
<dbReference type="EMBL" id="MAVT02000680">
    <property type="protein sequence ID" value="POS74123.1"/>
    <property type="molecule type" value="Genomic_DNA"/>
</dbReference>
<evidence type="ECO:0000313" key="2">
    <source>
        <dbReference type="EMBL" id="POS74123.1"/>
    </source>
</evidence>
<dbReference type="STRING" id="158607.A0A2P5HV57"/>
<feature type="transmembrane region" description="Helical" evidence="1">
    <location>
        <begin position="353"/>
        <end position="375"/>
    </location>
</feature>
<evidence type="ECO:0000256" key="1">
    <source>
        <dbReference type="SAM" id="Phobius"/>
    </source>
</evidence>
<feature type="transmembrane region" description="Helical" evidence="1">
    <location>
        <begin position="210"/>
        <end position="229"/>
    </location>
</feature>
<comment type="caution">
    <text evidence="2">The sequence shown here is derived from an EMBL/GenBank/DDBJ whole genome shotgun (WGS) entry which is preliminary data.</text>
</comment>
<sequence length="495" mass="56874">MVVTVGDVVNATWSPPPAAWLNFTNCSAAAAWLAAYGQLYEDEGSLWDGVSFDIVIGYLGSMIPRNWTKPTDANLLVWYHEKNYFRDNNALLMDMINFPLAKCSAQVCPKLQWEGDPDLTGVGAMLSYYMLAIFATLYFIVLFKDSLRDHSGAVVPAGRREGYTILINCFRKSLNTFQDAVLLFAISVNVASITRWAAPIVHPHEPHAFYGLLNANFMSSFSIFPALALQSLSPGLRRKRIRLFLWALVIIFALTVEVLYRYVYGAYFQFLWNQDTMVSEDIWLAKCDSHKMRSILASMTTAGHVFLALNCLRWLYHATATFRRSTLEKLKDGRVDYSGAGPWRRRWEASQPYLRLLDGAICGLFMWTFLFLFTAYREAVKQKAGESDQDTEWTFGQVLSLVTWAPVALELITVYLYETKGRTKEKTIANFRPLSLSLSNPSHHEKPDDEYMYRNQWHRIPLDDVERPRYSLDVRWTQGRPWPRLPVTPRKSHFN</sequence>
<dbReference type="OrthoDB" id="4582561at2759"/>
<keyword evidence="3" id="KW-1185">Reference proteome</keyword>
<feature type="transmembrane region" description="Helical" evidence="1">
    <location>
        <begin position="295"/>
        <end position="316"/>
    </location>
</feature>
<dbReference type="InParanoid" id="A0A2P5HV57"/>
<keyword evidence="1" id="KW-0472">Membrane</keyword>
<reference evidence="2" key="1">
    <citation type="submission" date="2017-09" db="EMBL/GenBank/DDBJ databases">
        <title>Polyketide synthases of a Diaporthe helianthi virulent isolate.</title>
        <authorList>
            <person name="Baroncelli R."/>
        </authorList>
    </citation>
    <scope>NUCLEOTIDE SEQUENCE [LARGE SCALE GENOMIC DNA]</scope>
    <source>
        <strain evidence="2">7/96</strain>
    </source>
</reference>
<feature type="transmembrane region" description="Helical" evidence="1">
    <location>
        <begin position="180"/>
        <end position="198"/>
    </location>
</feature>
<gene>
    <name evidence="2" type="ORF">DHEL01_v207488</name>
</gene>
<name>A0A2P5HV57_DIAHE</name>
<feature type="transmembrane region" description="Helical" evidence="1">
    <location>
        <begin position="126"/>
        <end position="143"/>
    </location>
</feature>